<dbReference type="PANTHER" id="PTHR10293">
    <property type="entry name" value="GLUTAREDOXIN FAMILY MEMBER"/>
    <property type="match status" value="1"/>
</dbReference>
<dbReference type="HOGENOM" id="CLU_026126_2_1_6"/>
<evidence type="ECO:0000259" key="11">
    <source>
        <dbReference type="Pfam" id="PF00462"/>
    </source>
</evidence>
<dbReference type="InterPro" id="IPR036249">
    <property type="entry name" value="Thioredoxin-like_sf"/>
</dbReference>
<dbReference type="SUPFAM" id="SSF52833">
    <property type="entry name" value="Thioredoxin-like"/>
    <property type="match status" value="1"/>
</dbReference>
<feature type="domain" description="Glutaredoxin" evidence="11">
    <location>
        <begin position="17"/>
        <end position="81"/>
    </location>
</feature>
<dbReference type="Proteomes" id="UP000031627">
    <property type="component" value="Chromosome"/>
</dbReference>
<dbReference type="InterPro" id="IPR004480">
    <property type="entry name" value="Monothiol_GRX-rel"/>
</dbReference>
<feature type="binding site" evidence="9">
    <location>
        <begin position="84"/>
        <end position="85"/>
    </location>
    <ligand>
        <name>glutathione</name>
        <dbReference type="ChEBI" id="CHEBI:57925"/>
    </ligand>
</feature>
<keyword evidence="13" id="KW-1185">Reference proteome</keyword>
<dbReference type="GO" id="GO:0015036">
    <property type="term" value="F:disulfide oxidoreductase activity"/>
    <property type="evidence" value="ECO:0007669"/>
    <property type="project" value="InterPro"/>
</dbReference>
<reference evidence="12 13" key="2">
    <citation type="journal article" date="2014" name="Curr. Biol.">
        <title>Symbiont-Supplemented Maternal Investment Underpinning Host's Ecological Adaptation.</title>
        <authorList>
            <person name="Kaiwa N."/>
            <person name="Hosokawa T."/>
            <person name="Nikoh N."/>
            <person name="Tanahashi M."/>
            <person name="Moriyama M."/>
            <person name="Meng X.Y."/>
            <person name="Maeda T."/>
            <person name="Yamaguchi K."/>
            <person name="Shigenobu S."/>
            <person name="Ito M."/>
            <person name="Fukatsu T."/>
        </authorList>
    </citation>
    <scope>NUCLEOTIDE SEQUENCE [LARGE SCALE GENOMIC DNA]</scope>
    <source>
        <strain evidence="12 13">UwTKB</strain>
    </source>
</reference>
<dbReference type="PROSITE" id="PS51354">
    <property type="entry name" value="GLUTAREDOXIN_2"/>
    <property type="match status" value="1"/>
</dbReference>
<dbReference type="GO" id="GO:0046872">
    <property type="term" value="F:metal ion binding"/>
    <property type="evidence" value="ECO:0007669"/>
    <property type="project" value="UniProtKB-KW"/>
</dbReference>
<proteinExistence type="inferred from homology"/>
<dbReference type="EMBL" id="AP014521">
    <property type="protein sequence ID" value="BAP58638.1"/>
    <property type="molecule type" value="Genomic_DNA"/>
</dbReference>
<evidence type="ECO:0000256" key="10">
    <source>
        <dbReference type="PIRSR" id="PIRSR005894-2"/>
    </source>
</evidence>
<keyword evidence="5 10" id="KW-0408">Iron</keyword>
<evidence type="ECO:0000256" key="3">
    <source>
        <dbReference type="ARBA" id="ARBA00022714"/>
    </source>
</evidence>
<dbReference type="InterPro" id="IPR002109">
    <property type="entry name" value="Glutaredoxin"/>
</dbReference>
<evidence type="ECO:0000256" key="6">
    <source>
        <dbReference type="ARBA" id="ARBA00023014"/>
    </source>
</evidence>
<evidence type="ECO:0000256" key="8">
    <source>
        <dbReference type="PIRNR" id="PIRNR005894"/>
    </source>
</evidence>
<organism evidence="12 13">
    <name type="scientific">Candidatus Tachikawaea gelatinosa</name>
    <dbReference type="NCBI Taxonomy" id="1410383"/>
    <lineage>
        <taxon>Bacteria</taxon>
        <taxon>Pseudomonadati</taxon>
        <taxon>Pseudomonadota</taxon>
        <taxon>Gammaproteobacteria</taxon>
        <taxon>Enterobacterales</taxon>
        <taxon>Enterobacteriaceae</taxon>
        <taxon>Candidatus Tachikawaea</taxon>
    </lineage>
</organism>
<evidence type="ECO:0000256" key="4">
    <source>
        <dbReference type="ARBA" id="ARBA00022723"/>
    </source>
</evidence>
<dbReference type="InterPro" id="IPR014434">
    <property type="entry name" value="Monothiol_GRX"/>
</dbReference>
<dbReference type="AlphaFoldDB" id="A0A090AJL5"/>
<evidence type="ECO:0000313" key="13">
    <source>
        <dbReference type="Proteomes" id="UP000031627"/>
    </source>
</evidence>
<keyword evidence="4 10" id="KW-0479">Metal-binding</keyword>
<reference evidence="13" key="1">
    <citation type="submission" date="2013-11" db="EMBL/GenBank/DDBJ databases">
        <title>Symbiont-containing voluminous jelly as an extraordinary maternal gift for overwintering insect nymphs.</title>
        <authorList>
            <person name="Kaiwa N."/>
            <person name="Hosokawa T."/>
            <person name="Nikoh N."/>
            <person name="Meng X.Y."/>
            <person name="Tanahashi M."/>
            <person name="Moriyama M."/>
            <person name="Maeda T."/>
            <person name="Yamaguchi K."/>
            <person name="Shigenobu S."/>
            <person name="Ito M."/>
            <person name="Fukatsu T."/>
        </authorList>
    </citation>
    <scope>NUCLEOTIDE SEQUENCE [LARGE SCALE GENOMIC DNA]</scope>
    <source>
        <strain evidence="13">UwTKB</strain>
    </source>
</reference>
<evidence type="ECO:0000256" key="9">
    <source>
        <dbReference type="PIRSR" id="PIRSR005894-1"/>
    </source>
</evidence>
<feature type="binding site" evidence="10">
    <location>
        <position position="30"/>
    </location>
    <ligand>
        <name>[2Fe-2S] cluster</name>
        <dbReference type="ChEBI" id="CHEBI:190135"/>
        <note>ligand shared between dimeric partners</note>
    </ligand>
</feature>
<dbReference type="GO" id="GO:0051537">
    <property type="term" value="F:2 iron, 2 sulfur cluster binding"/>
    <property type="evidence" value="ECO:0007669"/>
    <property type="project" value="UniProtKB-KW"/>
</dbReference>
<dbReference type="Gene3D" id="3.40.30.10">
    <property type="entry name" value="Glutaredoxin"/>
    <property type="match status" value="1"/>
</dbReference>
<sequence>MNLIFKKIESQILSYPVLIYMKGSPNSPSCGFSAQAIKILSTCIKNFKYIDVLKNTDIRKSLPHYAKWPTFPQLWVNGKLIGGCDIMLEMFRKGTLQEIIRNAVEKKNKKINKI</sequence>
<feature type="binding site" evidence="9">
    <location>
        <position position="59"/>
    </location>
    <ligand>
        <name>glutathione</name>
        <dbReference type="ChEBI" id="CHEBI:57925"/>
    </ligand>
</feature>
<dbReference type="STRING" id="1410383.TGUWTKB_4110"/>
<dbReference type="PANTHER" id="PTHR10293:SF72">
    <property type="entry name" value="MONOTHIOL GLUTAREDOXIN-S14, CHLOROPLASTIC"/>
    <property type="match status" value="1"/>
</dbReference>
<feature type="binding site" evidence="9">
    <location>
        <position position="22"/>
    </location>
    <ligand>
        <name>glutathione</name>
        <dbReference type="ChEBI" id="CHEBI:57925"/>
    </ligand>
</feature>
<comment type="similarity">
    <text evidence="2 8">Belongs to the glutaredoxin family. Monothiol subfamily.</text>
</comment>
<evidence type="ECO:0000256" key="5">
    <source>
        <dbReference type="ARBA" id="ARBA00023004"/>
    </source>
</evidence>
<evidence type="ECO:0000256" key="1">
    <source>
        <dbReference type="ARBA" id="ARBA00002853"/>
    </source>
</evidence>
<dbReference type="NCBIfam" id="TIGR00365">
    <property type="entry name" value="Grx4 family monothiol glutaredoxin"/>
    <property type="match status" value="1"/>
</dbReference>
<dbReference type="Pfam" id="PF00462">
    <property type="entry name" value="Glutaredoxin"/>
    <property type="match status" value="1"/>
</dbReference>
<comment type="function">
    <text evidence="1">Monothiol glutaredoxin involved in the biogenesis of iron-sulfur clusters.</text>
</comment>
<dbReference type="KEGG" id="sbw:TGUWTKB_4110"/>
<dbReference type="CDD" id="cd03028">
    <property type="entry name" value="GRX_PICOT_like"/>
    <property type="match status" value="1"/>
</dbReference>
<gene>
    <name evidence="12" type="primary">ydhD</name>
    <name evidence="12" type="ORF">TGUWTKB_4110</name>
</gene>
<dbReference type="OrthoDB" id="9804115at2"/>
<evidence type="ECO:0000256" key="2">
    <source>
        <dbReference type="ARBA" id="ARBA00009630"/>
    </source>
</evidence>
<protein>
    <recommendedName>
        <fullName evidence="8">Glutaredoxin</fullName>
    </recommendedName>
</protein>
<evidence type="ECO:0000313" key="12">
    <source>
        <dbReference type="EMBL" id="BAP58638.1"/>
    </source>
</evidence>
<feature type="binding site" evidence="9">
    <location>
        <position position="71"/>
    </location>
    <ligand>
        <name>glutathione</name>
        <dbReference type="ChEBI" id="CHEBI:57925"/>
    </ligand>
</feature>
<dbReference type="InterPro" id="IPR033658">
    <property type="entry name" value="GRX_PICOT-like"/>
</dbReference>
<keyword evidence="7" id="KW-0676">Redox-active center</keyword>
<keyword evidence="6 10" id="KW-0411">Iron-sulfur</keyword>
<dbReference type="PIRSF" id="PIRSF005894">
    <property type="entry name" value="Monothiol_GRX"/>
    <property type="match status" value="1"/>
</dbReference>
<name>A0A090AJL5_9ENTR</name>
<dbReference type="RefSeq" id="WP_041063093.1">
    <property type="nucleotide sequence ID" value="NZ_AP014521.1"/>
</dbReference>
<accession>A0A090AJL5</accession>
<evidence type="ECO:0000256" key="7">
    <source>
        <dbReference type="ARBA" id="ARBA00023284"/>
    </source>
</evidence>
<keyword evidence="3 10" id="KW-0001">2Fe-2S</keyword>